<proteinExistence type="predicted"/>
<comment type="caution">
    <text evidence="2">The sequence shown here is derived from an EMBL/GenBank/DDBJ whole genome shotgun (WGS) entry which is preliminary data.</text>
</comment>
<gene>
    <name evidence="2" type="ORF">A3K89_18125</name>
</gene>
<organism evidence="2 3">
    <name type="scientific">Rhodococcoides kyotonense</name>
    <dbReference type="NCBI Taxonomy" id="398843"/>
    <lineage>
        <taxon>Bacteria</taxon>
        <taxon>Bacillati</taxon>
        <taxon>Actinomycetota</taxon>
        <taxon>Actinomycetes</taxon>
        <taxon>Mycobacteriales</taxon>
        <taxon>Nocardiaceae</taxon>
        <taxon>Rhodococcoides</taxon>
    </lineage>
</organism>
<dbReference type="RefSeq" id="WP_068422915.1">
    <property type="nucleotide sequence ID" value="NZ_LVHI01000006.1"/>
</dbReference>
<keyword evidence="3" id="KW-1185">Reference proteome</keyword>
<feature type="transmembrane region" description="Helical" evidence="1">
    <location>
        <begin position="12"/>
        <end position="31"/>
    </location>
</feature>
<evidence type="ECO:0000313" key="2">
    <source>
        <dbReference type="EMBL" id="OAK56110.1"/>
    </source>
</evidence>
<keyword evidence="1" id="KW-0472">Membrane</keyword>
<protein>
    <submittedName>
        <fullName evidence="2">Uncharacterized protein</fullName>
    </submittedName>
</protein>
<keyword evidence="1" id="KW-0812">Transmembrane</keyword>
<accession>A0A177YLH8</accession>
<keyword evidence="1" id="KW-1133">Transmembrane helix</keyword>
<dbReference type="EMBL" id="LVHI01000006">
    <property type="protein sequence ID" value="OAK56110.1"/>
    <property type="molecule type" value="Genomic_DNA"/>
</dbReference>
<name>A0A177YLH8_9NOCA</name>
<evidence type="ECO:0000313" key="3">
    <source>
        <dbReference type="Proteomes" id="UP000077519"/>
    </source>
</evidence>
<dbReference type="Proteomes" id="UP000077519">
    <property type="component" value="Unassembled WGS sequence"/>
</dbReference>
<reference evidence="2 3" key="1">
    <citation type="submission" date="2016-03" db="EMBL/GenBank/DDBJ databases">
        <title>Genome sequence of Rhodococcus kyotonensis KB10.</title>
        <authorList>
            <person name="Jeong H."/>
            <person name="Hong C.E."/>
            <person name="Jo S.H."/>
            <person name="Park J.M."/>
        </authorList>
    </citation>
    <scope>NUCLEOTIDE SEQUENCE [LARGE SCALE GENOMIC DNA]</scope>
    <source>
        <strain evidence="2 3">KB10</strain>
    </source>
</reference>
<sequence>MSTESARGSAWSTAAVIVGIVAAGTVVAGLSNEPQSDAISIPGCDEVIQPEEMERINFAIVGGGDASWLSEPEMKALSDALVQSVPEDVVVEPDPSWPPFAFESTTGGEEVTAIGKVSVDGRAGQLAVRVLHSDDGPGPCFAGTVDERRTDDDGIVLDISDRRVIAYVPDGSKIDVSSDVLTRDQMITVATDPGLRVGDS</sequence>
<evidence type="ECO:0000256" key="1">
    <source>
        <dbReference type="SAM" id="Phobius"/>
    </source>
</evidence>
<dbReference type="AlphaFoldDB" id="A0A177YLH8"/>